<dbReference type="AlphaFoldDB" id="S8ELA7"/>
<gene>
    <name evidence="2" type="ORF">FOMPIDRAFT_1158213</name>
</gene>
<organism evidence="2 3">
    <name type="scientific">Fomitopsis schrenkii</name>
    <name type="common">Brown rot fungus</name>
    <dbReference type="NCBI Taxonomy" id="2126942"/>
    <lineage>
        <taxon>Eukaryota</taxon>
        <taxon>Fungi</taxon>
        <taxon>Dikarya</taxon>
        <taxon>Basidiomycota</taxon>
        <taxon>Agaricomycotina</taxon>
        <taxon>Agaricomycetes</taxon>
        <taxon>Polyporales</taxon>
        <taxon>Fomitopsis</taxon>
    </lineage>
</organism>
<dbReference type="Gene3D" id="3.40.50.720">
    <property type="entry name" value="NAD(P)-binding Rossmann-like Domain"/>
    <property type="match status" value="1"/>
</dbReference>
<dbReference type="PANTHER" id="PTHR43313:SF1">
    <property type="entry name" value="3BETA-HYDROXYSTEROID DEHYDROGENASE DHS-16"/>
    <property type="match status" value="1"/>
</dbReference>
<dbReference type="SUPFAM" id="SSF51735">
    <property type="entry name" value="NAD(P)-binding Rossmann-fold domains"/>
    <property type="match status" value="1"/>
</dbReference>
<name>S8ELA7_FOMSC</name>
<dbReference type="GO" id="GO:0016491">
    <property type="term" value="F:oxidoreductase activity"/>
    <property type="evidence" value="ECO:0007669"/>
    <property type="project" value="TreeGrafter"/>
</dbReference>
<dbReference type="EMBL" id="KE504128">
    <property type="protein sequence ID" value="EPT04109.1"/>
    <property type="molecule type" value="Genomic_DNA"/>
</dbReference>
<dbReference type="Pfam" id="PF07823">
    <property type="entry name" value="CPDase"/>
    <property type="match status" value="1"/>
</dbReference>
<dbReference type="GO" id="GO:0004112">
    <property type="term" value="F:cyclic-nucleotide phosphodiesterase activity"/>
    <property type="evidence" value="ECO:0007669"/>
    <property type="project" value="InterPro"/>
</dbReference>
<protein>
    <submittedName>
        <fullName evidence="2">Uncharacterized protein</fullName>
    </submittedName>
</protein>
<dbReference type="eggNOG" id="ENOG502S5TG">
    <property type="taxonomic scope" value="Eukaryota"/>
</dbReference>
<dbReference type="InterPro" id="IPR013952">
    <property type="entry name" value="DUF1776_fun"/>
</dbReference>
<dbReference type="GO" id="GO:0008202">
    <property type="term" value="P:steroid metabolic process"/>
    <property type="evidence" value="ECO:0007669"/>
    <property type="project" value="TreeGrafter"/>
</dbReference>
<reference evidence="2 3" key="1">
    <citation type="journal article" date="2012" name="Science">
        <title>The Paleozoic origin of enzymatic lignin decomposition reconstructed from 31 fungal genomes.</title>
        <authorList>
            <person name="Floudas D."/>
            <person name="Binder M."/>
            <person name="Riley R."/>
            <person name="Barry K."/>
            <person name="Blanchette R.A."/>
            <person name="Henrissat B."/>
            <person name="Martinez A.T."/>
            <person name="Otillar R."/>
            <person name="Spatafora J.W."/>
            <person name="Yadav J.S."/>
            <person name="Aerts A."/>
            <person name="Benoit I."/>
            <person name="Boyd A."/>
            <person name="Carlson A."/>
            <person name="Copeland A."/>
            <person name="Coutinho P.M."/>
            <person name="de Vries R.P."/>
            <person name="Ferreira P."/>
            <person name="Findley K."/>
            <person name="Foster B."/>
            <person name="Gaskell J."/>
            <person name="Glotzer D."/>
            <person name="Gorecki P."/>
            <person name="Heitman J."/>
            <person name="Hesse C."/>
            <person name="Hori C."/>
            <person name="Igarashi K."/>
            <person name="Jurgens J.A."/>
            <person name="Kallen N."/>
            <person name="Kersten P."/>
            <person name="Kohler A."/>
            <person name="Kuees U."/>
            <person name="Kumar T.K.A."/>
            <person name="Kuo A."/>
            <person name="LaButti K."/>
            <person name="Larrondo L.F."/>
            <person name="Lindquist E."/>
            <person name="Ling A."/>
            <person name="Lombard V."/>
            <person name="Lucas S."/>
            <person name="Lundell T."/>
            <person name="Martin R."/>
            <person name="McLaughlin D.J."/>
            <person name="Morgenstern I."/>
            <person name="Morin E."/>
            <person name="Murat C."/>
            <person name="Nagy L.G."/>
            <person name="Nolan M."/>
            <person name="Ohm R.A."/>
            <person name="Patyshakuliyeva A."/>
            <person name="Rokas A."/>
            <person name="Ruiz-Duenas F.J."/>
            <person name="Sabat G."/>
            <person name="Salamov A."/>
            <person name="Samejima M."/>
            <person name="Schmutz J."/>
            <person name="Slot J.C."/>
            <person name="St John F."/>
            <person name="Stenlid J."/>
            <person name="Sun H."/>
            <person name="Sun S."/>
            <person name="Syed K."/>
            <person name="Tsang A."/>
            <person name="Wiebenga A."/>
            <person name="Young D."/>
            <person name="Pisabarro A."/>
            <person name="Eastwood D.C."/>
            <person name="Martin F."/>
            <person name="Cullen D."/>
            <person name="Grigoriev I.V."/>
            <person name="Hibbett D.S."/>
        </authorList>
    </citation>
    <scope>NUCLEOTIDE SEQUENCE</scope>
    <source>
        <strain evidence="3">FP-58527</strain>
    </source>
</reference>
<dbReference type="Gene3D" id="3.90.1140.10">
    <property type="entry name" value="Cyclic phosphodiesterase"/>
    <property type="match status" value="1"/>
</dbReference>
<dbReference type="Proteomes" id="UP000015241">
    <property type="component" value="Unassembled WGS sequence"/>
</dbReference>
<dbReference type="InterPro" id="IPR009097">
    <property type="entry name" value="Cyclic_Pdiesterase"/>
</dbReference>
<feature type="compositionally biased region" description="Basic and acidic residues" evidence="1">
    <location>
        <begin position="535"/>
        <end position="547"/>
    </location>
</feature>
<dbReference type="InParanoid" id="S8ELA7"/>
<keyword evidence="3" id="KW-1185">Reference proteome</keyword>
<dbReference type="OrthoDB" id="5308060at2759"/>
<dbReference type="Pfam" id="PF08643">
    <property type="entry name" value="DUF1776"/>
    <property type="match status" value="1"/>
</dbReference>
<dbReference type="InterPro" id="IPR012386">
    <property type="entry name" value="Cyclic-nucl_3Pdiesterase"/>
</dbReference>
<accession>S8ELA7</accession>
<dbReference type="HOGENOM" id="CLU_022674_0_0_1"/>
<evidence type="ECO:0000256" key="1">
    <source>
        <dbReference type="SAM" id="MobiDB-lite"/>
    </source>
</evidence>
<dbReference type="PANTHER" id="PTHR43313">
    <property type="entry name" value="SHORT-CHAIN DEHYDROGENASE/REDUCTASE FAMILY 9C"/>
    <property type="match status" value="1"/>
</dbReference>
<dbReference type="InterPro" id="IPR036291">
    <property type="entry name" value="NAD(P)-bd_dom_sf"/>
</dbReference>
<evidence type="ECO:0000313" key="2">
    <source>
        <dbReference type="EMBL" id="EPT04109.1"/>
    </source>
</evidence>
<dbReference type="SUPFAM" id="SSF55144">
    <property type="entry name" value="LigT-like"/>
    <property type="match status" value="1"/>
</dbReference>
<proteinExistence type="predicted"/>
<sequence length="768" mass="82567">MSGVLPTIEQLEDYMESLEQLLFSSLQAATPDLPRVSEAIHRLWEDVSRFGPQSLPPLPDLHIPGLGAFEVPPPPPPPPPPPAQSFLRHTANWVADHPWTTAGITVGAVGTSLLVGYGYYQAGSTTVRVRASASPDRRQVVVVLGGDAPSGLPLILELEKKGYVVIASVSTPEAVSEIERNTHGYVRALVLDPSEPGTIPYFLRSLSSTLSRRFPITASGDPHAVPSAHLYVHSVISLLTLPSPSVTPPPAPLEHLGLQDTYTAYLTATHITPLQVIQAMLPLLRANPARSRDALANHLGKKSVIVCLPAIDARVGLPFAGAQAMSAAATLRAVEVLRREVKMAALTDASASMKNIKVVVVDVGAIGGPVMAGELVPDVRRGVEQWTPSEKVAYGTAFEAVVEERAHHGVRRRPTDVSVFVKSIVDVVGGGGRRTSKHPIGALIRLGLGRLREFVRGDRIVVGAGGKTYALASYLPGVLLDAILNIPHFLISIRNALLPIQPHIVLPQSAYIPPVPPSAHPQVPAPESKQVAQEHATESDPEQHDNASETGSEADVESNAGSGVGESWISVKDEGPARISLWLVPTPEQTALLKRVMAIKRSSPTSPSSFPDFQPHITLATTPSAAKLRESIPDNQAAIRPRFRSIDVGDKYFMSVYARVHDVDALAVLRQHLSARLGDAAVPPIPHVSLYYIDNADAGEREKVREELKNKGRIVERADGVALDCSKDPENTDSPDEVLEGIDGEEIWIMQCNGPVPTWEVLDKVKLK</sequence>
<evidence type="ECO:0000313" key="3">
    <source>
        <dbReference type="Proteomes" id="UP000015241"/>
    </source>
</evidence>
<feature type="region of interest" description="Disordered" evidence="1">
    <location>
        <begin position="516"/>
        <end position="567"/>
    </location>
</feature>